<sequence length="99" mass="11111">MRRRPLPSVREEAAAKSWRSVCENEWVTYALVASVGALTYSNSLNGEFVHDDIPAIVSNGDVNGANSVIRIFKDDFWGTPMSDPHSHKSYRPLTTITFR</sequence>
<evidence type="ECO:0000256" key="1">
    <source>
        <dbReference type="ARBA" id="ARBA00022737"/>
    </source>
</evidence>
<comment type="caution">
    <text evidence="3">The sequence shown here is derived from an EMBL/GenBank/DDBJ whole genome shotgun (WGS) entry which is preliminary data.</text>
</comment>
<protein>
    <submittedName>
        <fullName evidence="3">Uncharacterized protein</fullName>
    </submittedName>
</protein>
<dbReference type="Proteomes" id="UP000663880">
    <property type="component" value="Unassembled WGS sequence"/>
</dbReference>
<evidence type="ECO:0000313" key="3">
    <source>
        <dbReference type="EMBL" id="CAF4948845.1"/>
    </source>
</evidence>
<evidence type="ECO:0000313" key="4">
    <source>
        <dbReference type="Proteomes" id="UP000663880"/>
    </source>
</evidence>
<evidence type="ECO:0000256" key="2">
    <source>
        <dbReference type="ARBA" id="ARBA00022803"/>
    </source>
</evidence>
<keyword evidence="2" id="KW-0802">TPR repeat</keyword>
<dbReference type="OrthoDB" id="1658288at2759"/>
<dbReference type="GO" id="GO:0000030">
    <property type="term" value="F:mannosyltransferase activity"/>
    <property type="evidence" value="ECO:0007669"/>
    <property type="project" value="TreeGrafter"/>
</dbReference>
<proteinExistence type="predicted"/>
<keyword evidence="1" id="KW-0677">Repeat</keyword>
<reference evidence="3" key="1">
    <citation type="submission" date="2021-02" db="EMBL/GenBank/DDBJ databases">
        <authorList>
            <person name="Steward A R."/>
        </authorList>
    </citation>
    <scope>NUCLEOTIDE SEQUENCE</scope>
</reference>
<gene>
    <name evidence="3" type="ORF">PMACD_LOCUS15480</name>
</gene>
<dbReference type="InterPro" id="IPR052346">
    <property type="entry name" value="O-mannosyl-transferase_TMTC"/>
</dbReference>
<name>A0A821XQR9_9NEOP</name>
<dbReference type="EMBL" id="CAJOBZ010000071">
    <property type="protein sequence ID" value="CAF4948845.1"/>
    <property type="molecule type" value="Genomic_DNA"/>
</dbReference>
<dbReference type="AlphaFoldDB" id="A0A821XQR9"/>
<dbReference type="GO" id="GO:0005783">
    <property type="term" value="C:endoplasmic reticulum"/>
    <property type="evidence" value="ECO:0007669"/>
    <property type="project" value="TreeGrafter"/>
</dbReference>
<keyword evidence="4" id="KW-1185">Reference proteome</keyword>
<dbReference type="PANTHER" id="PTHR44227">
    <property type="match status" value="1"/>
</dbReference>
<organism evidence="3 4">
    <name type="scientific">Pieris macdunnoughi</name>
    <dbReference type="NCBI Taxonomy" id="345717"/>
    <lineage>
        <taxon>Eukaryota</taxon>
        <taxon>Metazoa</taxon>
        <taxon>Ecdysozoa</taxon>
        <taxon>Arthropoda</taxon>
        <taxon>Hexapoda</taxon>
        <taxon>Insecta</taxon>
        <taxon>Pterygota</taxon>
        <taxon>Neoptera</taxon>
        <taxon>Endopterygota</taxon>
        <taxon>Lepidoptera</taxon>
        <taxon>Glossata</taxon>
        <taxon>Ditrysia</taxon>
        <taxon>Papilionoidea</taxon>
        <taxon>Pieridae</taxon>
        <taxon>Pierinae</taxon>
        <taxon>Pieris</taxon>
    </lineage>
</organism>
<dbReference type="GO" id="GO:0035269">
    <property type="term" value="P:protein O-linked glycosylation via mannose"/>
    <property type="evidence" value="ECO:0007669"/>
    <property type="project" value="TreeGrafter"/>
</dbReference>
<dbReference type="GO" id="GO:0030968">
    <property type="term" value="P:endoplasmic reticulum unfolded protein response"/>
    <property type="evidence" value="ECO:0007669"/>
    <property type="project" value="TreeGrafter"/>
</dbReference>
<dbReference type="PANTHER" id="PTHR44227:SF3">
    <property type="entry name" value="PROTEIN O-MANNOSYL-TRANSFERASE TMTC4"/>
    <property type="match status" value="1"/>
</dbReference>
<accession>A0A821XQR9</accession>